<feature type="region of interest" description="Disordered" evidence="1">
    <location>
        <begin position="183"/>
        <end position="238"/>
    </location>
</feature>
<reference evidence="4" key="1">
    <citation type="submission" date="2015-02" db="EMBL/GenBank/DDBJ databases">
        <title>Genome sequencing for Strongylocentrotus purpuratus.</title>
        <authorList>
            <person name="Murali S."/>
            <person name="Liu Y."/>
            <person name="Vee V."/>
            <person name="English A."/>
            <person name="Wang M."/>
            <person name="Skinner E."/>
            <person name="Han Y."/>
            <person name="Muzny D.M."/>
            <person name="Worley K.C."/>
            <person name="Gibbs R.A."/>
        </authorList>
    </citation>
    <scope>NUCLEOTIDE SEQUENCE</scope>
</reference>
<keyword evidence="2" id="KW-1133">Transmembrane helix</keyword>
<evidence type="ECO:0000256" key="2">
    <source>
        <dbReference type="SAM" id="Phobius"/>
    </source>
</evidence>
<dbReference type="KEGG" id="spu:115923688"/>
<feature type="transmembrane region" description="Helical" evidence="2">
    <location>
        <begin position="107"/>
        <end position="128"/>
    </location>
</feature>
<sequence>MASDTEALARSIQLPEEYNPHSETDDASTVEGSLSDFSRTATCYPIFFASGRTEATADNTNCDPQTAPRSCFKRQRQGYFLISFISLIVLAGLAMIFVGYYLHNRGYLLIVGIIYPWVVGVPTCYVYCQYRGSRPRGRGRRRGSTIALSTAMSIEVPPPEYECRHHFTTVDYTGYDPHTGLWANGSQSSNGTTSGPSSGSNLAPEHGRPLRLNTGLSMTISCDGPPPDYDDITQAQSA</sequence>
<dbReference type="OMA" id="SRTATCY"/>
<dbReference type="AlphaFoldDB" id="A0A7M7NS11"/>
<dbReference type="EnsemblMetazoa" id="XM_030984893">
    <property type="protein sequence ID" value="XP_030840753"/>
    <property type="gene ID" value="LOC115923688"/>
</dbReference>
<organism evidence="3 4">
    <name type="scientific">Strongylocentrotus purpuratus</name>
    <name type="common">Purple sea urchin</name>
    <dbReference type="NCBI Taxonomy" id="7668"/>
    <lineage>
        <taxon>Eukaryota</taxon>
        <taxon>Metazoa</taxon>
        <taxon>Echinodermata</taxon>
        <taxon>Eleutherozoa</taxon>
        <taxon>Echinozoa</taxon>
        <taxon>Echinoidea</taxon>
        <taxon>Euechinoidea</taxon>
        <taxon>Echinacea</taxon>
        <taxon>Camarodonta</taxon>
        <taxon>Echinidea</taxon>
        <taxon>Strongylocentrotidae</taxon>
        <taxon>Strongylocentrotus</taxon>
    </lineage>
</organism>
<evidence type="ECO:0000256" key="1">
    <source>
        <dbReference type="SAM" id="MobiDB-lite"/>
    </source>
</evidence>
<keyword evidence="2" id="KW-0472">Membrane</keyword>
<dbReference type="InParanoid" id="A0A7M7NS11"/>
<proteinExistence type="predicted"/>
<feature type="region of interest" description="Disordered" evidence="1">
    <location>
        <begin position="13"/>
        <end position="33"/>
    </location>
</feature>
<dbReference type="Proteomes" id="UP000007110">
    <property type="component" value="Unassembled WGS sequence"/>
</dbReference>
<dbReference type="RefSeq" id="XP_030840753.1">
    <property type="nucleotide sequence ID" value="XM_030984893.1"/>
</dbReference>
<dbReference type="OrthoDB" id="10357665at2759"/>
<evidence type="ECO:0000313" key="3">
    <source>
        <dbReference type="EnsemblMetazoa" id="XP_030840753"/>
    </source>
</evidence>
<reference evidence="3" key="2">
    <citation type="submission" date="2021-01" db="UniProtKB">
        <authorList>
            <consortium name="EnsemblMetazoa"/>
        </authorList>
    </citation>
    <scope>IDENTIFICATION</scope>
</reference>
<protein>
    <submittedName>
        <fullName evidence="3">Uncharacterized protein</fullName>
    </submittedName>
</protein>
<evidence type="ECO:0000313" key="4">
    <source>
        <dbReference type="Proteomes" id="UP000007110"/>
    </source>
</evidence>
<dbReference type="GeneID" id="115923688"/>
<keyword evidence="4" id="KW-1185">Reference proteome</keyword>
<keyword evidence="2" id="KW-0812">Transmembrane</keyword>
<accession>A0A7M7NS11</accession>
<name>A0A7M7NS11_STRPU</name>
<feature type="transmembrane region" description="Helical" evidence="2">
    <location>
        <begin position="79"/>
        <end position="101"/>
    </location>
</feature>
<feature type="compositionally biased region" description="Low complexity" evidence="1">
    <location>
        <begin position="184"/>
        <end position="201"/>
    </location>
</feature>